<proteinExistence type="predicted"/>
<feature type="region of interest" description="Disordered" evidence="1">
    <location>
        <begin position="70"/>
        <end position="102"/>
    </location>
</feature>
<name>A0ABQ2UZQ0_9ACTN</name>
<reference evidence="3" key="1">
    <citation type="journal article" date="2019" name="Int. J. Syst. Evol. Microbiol.">
        <title>The Global Catalogue of Microorganisms (GCM) 10K type strain sequencing project: providing services to taxonomists for standard genome sequencing and annotation.</title>
        <authorList>
            <consortium name="The Broad Institute Genomics Platform"/>
            <consortium name="The Broad Institute Genome Sequencing Center for Infectious Disease"/>
            <person name="Wu L."/>
            <person name="Ma J."/>
        </authorList>
    </citation>
    <scope>NUCLEOTIDE SEQUENCE [LARGE SCALE GENOMIC DNA]</scope>
    <source>
        <strain evidence="3">JCM 3399</strain>
    </source>
</reference>
<dbReference type="EMBL" id="BMRP01000008">
    <property type="protein sequence ID" value="GGU62006.1"/>
    <property type="molecule type" value="Genomic_DNA"/>
</dbReference>
<sequence length="102" mass="11014">MAAHLALRDDEIPLVIRLDNAETLMCWARWLRHSIPVGTGYRTGTVTGGAVQFEATDPRRYSLTEQRIETRLPSLASTGTPPPAPNTSTGRCTSALPARPGA</sequence>
<dbReference type="Proteomes" id="UP000654471">
    <property type="component" value="Unassembled WGS sequence"/>
</dbReference>
<evidence type="ECO:0000256" key="1">
    <source>
        <dbReference type="SAM" id="MobiDB-lite"/>
    </source>
</evidence>
<protein>
    <submittedName>
        <fullName evidence="2">Uncharacterized protein</fullName>
    </submittedName>
</protein>
<dbReference type="RefSeq" id="WP_189299936.1">
    <property type="nucleotide sequence ID" value="NZ_BMRP01000008.1"/>
</dbReference>
<evidence type="ECO:0000313" key="2">
    <source>
        <dbReference type="EMBL" id="GGU62006.1"/>
    </source>
</evidence>
<comment type="caution">
    <text evidence="2">The sequence shown here is derived from an EMBL/GenBank/DDBJ whole genome shotgun (WGS) entry which is preliminary data.</text>
</comment>
<accession>A0ABQ2UZQ0</accession>
<keyword evidence="3" id="KW-1185">Reference proteome</keyword>
<gene>
    <name evidence="2" type="ORF">GCM10010211_28790</name>
</gene>
<organism evidence="2 3">
    <name type="scientific">Streptomyces albospinus</name>
    <dbReference type="NCBI Taxonomy" id="285515"/>
    <lineage>
        <taxon>Bacteria</taxon>
        <taxon>Bacillati</taxon>
        <taxon>Actinomycetota</taxon>
        <taxon>Actinomycetes</taxon>
        <taxon>Kitasatosporales</taxon>
        <taxon>Streptomycetaceae</taxon>
        <taxon>Streptomyces</taxon>
    </lineage>
</organism>
<evidence type="ECO:0000313" key="3">
    <source>
        <dbReference type="Proteomes" id="UP000654471"/>
    </source>
</evidence>